<gene>
    <name evidence="4" type="ORF">GCM10023335_60540</name>
</gene>
<evidence type="ECO:0000313" key="4">
    <source>
        <dbReference type="EMBL" id="GAA5025662.1"/>
    </source>
</evidence>
<keyword evidence="2" id="KW-0812">Transmembrane</keyword>
<dbReference type="InterPro" id="IPR025419">
    <property type="entry name" value="DUF4142"/>
</dbReference>
<name>A0ABP9JA61_9ACTN</name>
<feature type="transmembrane region" description="Helical" evidence="2">
    <location>
        <begin position="26"/>
        <end position="47"/>
    </location>
</feature>
<protein>
    <submittedName>
        <fullName evidence="4">DUF4142 domain-containing protein</fullName>
    </submittedName>
</protein>
<evidence type="ECO:0000256" key="1">
    <source>
        <dbReference type="SAM" id="MobiDB-lite"/>
    </source>
</evidence>
<dbReference type="PANTHER" id="PTHR38593">
    <property type="entry name" value="BLR2558 PROTEIN"/>
    <property type="match status" value="1"/>
</dbReference>
<dbReference type="EMBL" id="BAABKB010000028">
    <property type="protein sequence ID" value="GAA5025662.1"/>
    <property type="molecule type" value="Genomic_DNA"/>
</dbReference>
<proteinExistence type="predicted"/>
<evidence type="ECO:0000256" key="2">
    <source>
        <dbReference type="SAM" id="Phobius"/>
    </source>
</evidence>
<evidence type="ECO:0000259" key="3">
    <source>
        <dbReference type="Pfam" id="PF13628"/>
    </source>
</evidence>
<sequence length="261" mass="27927">MRPYLLAYESLTPGGPVPLPRKAGTVFIVGALGLTVSALAYPAMLGVQNTTTSQTRVIANTRYGPLTEADRDFVVKVRSAGLWEYPLGEIALKKGSTPEMREAGKHLIVGHAGLDALCRKIAPELNITLPNQATPQQQQFVQTSAAQSGKQFDTTAANIMRVTHGQIFPAIAKIRASTQNSLVRELADLANDTVLDHITVLEKTGMVNFDQVNFQQSSPPKLPASQVTPPAPPPGSPVVVLTPRPDLNVNTRSPAPSPTVR</sequence>
<comment type="caution">
    <text evidence="4">The sequence shown here is derived from an EMBL/GenBank/DDBJ whole genome shotgun (WGS) entry which is preliminary data.</text>
</comment>
<keyword evidence="5" id="KW-1185">Reference proteome</keyword>
<organism evidence="4 5">
    <name type="scientific">Streptomyces siamensis</name>
    <dbReference type="NCBI Taxonomy" id="1274986"/>
    <lineage>
        <taxon>Bacteria</taxon>
        <taxon>Bacillati</taxon>
        <taxon>Actinomycetota</taxon>
        <taxon>Actinomycetes</taxon>
        <taxon>Kitasatosporales</taxon>
        <taxon>Streptomycetaceae</taxon>
        <taxon>Streptomyces</taxon>
    </lineage>
</organism>
<keyword evidence="2" id="KW-1133">Transmembrane helix</keyword>
<accession>A0ABP9JA61</accession>
<dbReference type="Proteomes" id="UP001501759">
    <property type="component" value="Unassembled WGS sequence"/>
</dbReference>
<keyword evidence="2" id="KW-0472">Membrane</keyword>
<dbReference type="PANTHER" id="PTHR38593:SF1">
    <property type="entry name" value="BLR2558 PROTEIN"/>
    <property type="match status" value="1"/>
</dbReference>
<feature type="domain" description="DUF4142" evidence="3">
    <location>
        <begin position="69"/>
        <end position="199"/>
    </location>
</feature>
<evidence type="ECO:0000313" key="5">
    <source>
        <dbReference type="Proteomes" id="UP001501759"/>
    </source>
</evidence>
<dbReference type="Pfam" id="PF13628">
    <property type="entry name" value="DUF4142"/>
    <property type="match status" value="1"/>
</dbReference>
<feature type="compositionally biased region" description="Polar residues" evidence="1">
    <location>
        <begin position="248"/>
        <end position="261"/>
    </location>
</feature>
<reference evidence="5" key="1">
    <citation type="journal article" date="2019" name="Int. J. Syst. Evol. Microbiol.">
        <title>The Global Catalogue of Microorganisms (GCM) 10K type strain sequencing project: providing services to taxonomists for standard genome sequencing and annotation.</title>
        <authorList>
            <consortium name="The Broad Institute Genomics Platform"/>
            <consortium name="The Broad Institute Genome Sequencing Center for Infectious Disease"/>
            <person name="Wu L."/>
            <person name="Ma J."/>
        </authorList>
    </citation>
    <scope>NUCLEOTIDE SEQUENCE [LARGE SCALE GENOMIC DNA]</scope>
    <source>
        <strain evidence="5">JCM 18409</strain>
    </source>
</reference>
<feature type="region of interest" description="Disordered" evidence="1">
    <location>
        <begin position="214"/>
        <end position="261"/>
    </location>
</feature>